<dbReference type="Proteomes" id="UP000011014">
    <property type="component" value="Unassembled WGS sequence"/>
</dbReference>
<evidence type="ECO:0000313" key="1">
    <source>
        <dbReference type="EMBL" id="CBY30472.1"/>
    </source>
</evidence>
<protein>
    <submittedName>
        <fullName evidence="1">Uncharacterized protein</fullName>
    </submittedName>
</protein>
<name>E4Y474_OIKDI</name>
<accession>E4Y474</accession>
<reference evidence="1" key="1">
    <citation type="journal article" date="2010" name="Science">
        <title>Plasticity of animal genome architecture unmasked by rapid evolution of a pelagic tunicate.</title>
        <authorList>
            <person name="Denoeud F."/>
            <person name="Henriet S."/>
            <person name="Mungpakdee S."/>
            <person name="Aury J.M."/>
            <person name="Da Silva C."/>
            <person name="Brinkmann H."/>
            <person name="Mikhaleva J."/>
            <person name="Olsen L.C."/>
            <person name="Jubin C."/>
            <person name="Canestro C."/>
            <person name="Bouquet J.M."/>
            <person name="Danks G."/>
            <person name="Poulain J."/>
            <person name="Campsteijn C."/>
            <person name="Adamski M."/>
            <person name="Cross I."/>
            <person name="Yadetie F."/>
            <person name="Muffato M."/>
            <person name="Louis A."/>
            <person name="Butcher S."/>
            <person name="Tsagkogeorga G."/>
            <person name="Konrad A."/>
            <person name="Singh S."/>
            <person name="Jensen M.F."/>
            <person name="Cong E.H."/>
            <person name="Eikeseth-Otteraa H."/>
            <person name="Noel B."/>
            <person name="Anthouard V."/>
            <person name="Porcel B.M."/>
            <person name="Kachouri-Lafond R."/>
            <person name="Nishino A."/>
            <person name="Ugolini M."/>
            <person name="Chourrout P."/>
            <person name="Nishida H."/>
            <person name="Aasland R."/>
            <person name="Huzurbazar S."/>
            <person name="Westhof E."/>
            <person name="Delsuc F."/>
            <person name="Lehrach H."/>
            <person name="Reinhardt R."/>
            <person name="Weissenbach J."/>
            <person name="Roy S.W."/>
            <person name="Artiguenave F."/>
            <person name="Postlethwait J.H."/>
            <person name="Manak J.R."/>
            <person name="Thompson E.M."/>
            <person name="Jaillon O."/>
            <person name="Du Pasquier L."/>
            <person name="Boudinot P."/>
            <person name="Liberles D.A."/>
            <person name="Volff J.N."/>
            <person name="Philippe H."/>
            <person name="Lenhard B."/>
            <person name="Roest Crollius H."/>
            <person name="Wincker P."/>
            <person name="Chourrout D."/>
        </authorList>
    </citation>
    <scope>NUCLEOTIDE SEQUENCE [LARGE SCALE GENOMIC DNA]</scope>
</reference>
<proteinExistence type="predicted"/>
<organism evidence="1">
    <name type="scientific">Oikopleura dioica</name>
    <name type="common">Tunicate</name>
    <dbReference type="NCBI Taxonomy" id="34765"/>
    <lineage>
        <taxon>Eukaryota</taxon>
        <taxon>Metazoa</taxon>
        <taxon>Chordata</taxon>
        <taxon>Tunicata</taxon>
        <taxon>Appendicularia</taxon>
        <taxon>Copelata</taxon>
        <taxon>Oikopleuridae</taxon>
        <taxon>Oikopleura</taxon>
    </lineage>
</organism>
<gene>
    <name evidence="1" type="ORF">GSOID_T00018341001</name>
</gene>
<sequence length="34" mass="3947">MQELRGASRSIPLFLSSCEQLMIGLRKFTRTTKF</sequence>
<dbReference type="EMBL" id="FN654276">
    <property type="protein sequence ID" value="CBY30472.1"/>
    <property type="molecule type" value="Genomic_DNA"/>
</dbReference>
<dbReference type="AlphaFoldDB" id="E4Y474"/>